<proteinExistence type="inferred from homology"/>
<evidence type="ECO:0000313" key="5">
    <source>
        <dbReference type="Proteomes" id="UP000320593"/>
    </source>
</evidence>
<dbReference type="GO" id="GO:0003774">
    <property type="term" value="F:cytoskeletal motor activity"/>
    <property type="evidence" value="ECO:0007669"/>
    <property type="project" value="InterPro"/>
</dbReference>
<keyword evidence="5" id="KW-1185">Reference proteome</keyword>
<accession>A0A562TGX5</accession>
<dbReference type="RefSeq" id="WP_341873615.1">
    <property type="nucleotide sequence ID" value="NZ_SMLY01000087.1"/>
</dbReference>
<keyword evidence="4" id="KW-0966">Cell projection</keyword>
<dbReference type="GO" id="GO:0071973">
    <property type="term" value="P:bacterial-type flagellum-dependent cell motility"/>
    <property type="evidence" value="ECO:0007669"/>
    <property type="project" value="InterPro"/>
</dbReference>
<evidence type="ECO:0000256" key="2">
    <source>
        <dbReference type="ARBA" id="ARBA00009272"/>
    </source>
</evidence>
<dbReference type="Pfam" id="PF02049">
    <property type="entry name" value="FliE"/>
    <property type="match status" value="1"/>
</dbReference>
<keyword evidence="3" id="KW-0975">Bacterial flagellum</keyword>
<comment type="similarity">
    <text evidence="2">Belongs to the FliE family.</text>
</comment>
<evidence type="ECO:0000256" key="3">
    <source>
        <dbReference type="ARBA" id="ARBA00023143"/>
    </source>
</evidence>
<reference evidence="4 5" key="1">
    <citation type="submission" date="2019-07" db="EMBL/GenBank/DDBJ databases">
        <title>Genomic Encyclopedia of Archaeal and Bacterial Type Strains, Phase II (KMG-II): from individual species to whole genera.</title>
        <authorList>
            <person name="Goeker M."/>
        </authorList>
    </citation>
    <scope>NUCLEOTIDE SEQUENCE [LARGE SCALE GENOMIC DNA]</scope>
    <source>
        <strain evidence="4 5">ATCC BAA-252</strain>
    </source>
</reference>
<comment type="caution">
    <text evidence="4">The sequence shown here is derived from an EMBL/GenBank/DDBJ whole genome shotgun (WGS) entry which is preliminary data.</text>
</comment>
<organism evidence="4 5">
    <name type="scientific">Roseibium hamelinense</name>
    <dbReference type="NCBI Taxonomy" id="150831"/>
    <lineage>
        <taxon>Bacteria</taxon>
        <taxon>Pseudomonadati</taxon>
        <taxon>Pseudomonadota</taxon>
        <taxon>Alphaproteobacteria</taxon>
        <taxon>Hyphomicrobiales</taxon>
        <taxon>Stappiaceae</taxon>
        <taxon>Roseibium</taxon>
    </lineage>
</organism>
<dbReference type="PANTHER" id="PTHR34653">
    <property type="match status" value="1"/>
</dbReference>
<protein>
    <submittedName>
        <fullName evidence="4">Flagellar hook-basal body complex protein FliE</fullName>
    </submittedName>
</protein>
<dbReference type="Proteomes" id="UP000320593">
    <property type="component" value="Unassembled WGS sequence"/>
</dbReference>
<name>A0A562TGX5_9HYPH</name>
<keyword evidence="4" id="KW-0969">Cilium</keyword>
<dbReference type="GO" id="GO:0009425">
    <property type="term" value="C:bacterial-type flagellum basal body"/>
    <property type="evidence" value="ECO:0007669"/>
    <property type="project" value="UniProtKB-SubCell"/>
</dbReference>
<evidence type="ECO:0000256" key="1">
    <source>
        <dbReference type="ARBA" id="ARBA00004117"/>
    </source>
</evidence>
<comment type="subcellular location">
    <subcellularLocation>
        <location evidence="1">Bacterial flagellum basal body</location>
    </subcellularLocation>
</comment>
<dbReference type="InterPro" id="IPR001624">
    <property type="entry name" value="FliE"/>
</dbReference>
<dbReference type="GO" id="GO:0005198">
    <property type="term" value="F:structural molecule activity"/>
    <property type="evidence" value="ECO:0007669"/>
    <property type="project" value="InterPro"/>
</dbReference>
<keyword evidence="4" id="KW-0282">Flagellum</keyword>
<sequence length="85" mass="8752">MSAFGVTETAPAGEMSFSEAMANVSMDAINKVKQGEAAALSGVDGQASVQQVVEAVMAAEASVRTAVAIRDKVVAAYQEISRMTI</sequence>
<gene>
    <name evidence="4" type="ORF">JM93_00439</name>
</gene>
<dbReference type="AlphaFoldDB" id="A0A562TGX5"/>
<dbReference type="EMBL" id="VLLF01000001">
    <property type="protein sequence ID" value="TWI92887.1"/>
    <property type="molecule type" value="Genomic_DNA"/>
</dbReference>
<dbReference type="PANTHER" id="PTHR34653:SF1">
    <property type="entry name" value="FLAGELLAR HOOK-BASAL BODY COMPLEX PROTEIN FLIE"/>
    <property type="match status" value="1"/>
</dbReference>
<evidence type="ECO:0000313" key="4">
    <source>
        <dbReference type="EMBL" id="TWI92887.1"/>
    </source>
</evidence>